<comment type="caution">
    <text evidence="7">The sequence shown here is derived from an EMBL/GenBank/DDBJ whole genome shotgun (WGS) entry which is preliminary data.</text>
</comment>
<evidence type="ECO:0000256" key="3">
    <source>
        <dbReference type="ARBA" id="ARBA00022729"/>
    </source>
</evidence>
<accession>A0AA88NJN7</accession>
<keyword evidence="3 5" id="KW-0732">Signal</keyword>
<keyword evidence="4" id="KW-1133">Transmembrane helix</keyword>
<gene>
    <name evidence="7" type="ORF">Q5P01_003457</name>
</gene>
<dbReference type="Pfam" id="PF15037">
    <property type="entry name" value="IL17_R_N"/>
    <property type="match status" value="1"/>
</dbReference>
<evidence type="ECO:0000256" key="4">
    <source>
        <dbReference type="SAM" id="Phobius"/>
    </source>
</evidence>
<dbReference type="EMBL" id="JAUPFM010000002">
    <property type="protein sequence ID" value="KAK2858837.1"/>
    <property type="molecule type" value="Genomic_DNA"/>
</dbReference>
<feature type="chain" id="PRO_5041673171" description="Interleukin-17 receptor C/E N-terminal domain-containing protein" evidence="5">
    <location>
        <begin position="22"/>
        <end position="552"/>
    </location>
</feature>
<dbReference type="Gene3D" id="2.60.40.2160">
    <property type="entry name" value="Interleukin-17 receptor A/B, fibronectin-III-like domain 1"/>
    <property type="match status" value="1"/>
</dbReference>
<keyword evidence="4" id="KW-0812">Transmembrane</keyword>
<dbReference type="AlphaFoldDB" id="A0AA88NJN7"/>
<protein>
    <recommendedName>
        <fullName evidence="6">Interleukin-17 receptor C/E N-terminal domain-containing protein</fullName>
    </recommendedName>
</protein>
<comment type="subcellular location">
    <subcellularLocation>
        <location evidence="1">Cell membrane</location>
        <topology evidence="1">Single-pass type I membrane protein</topology>
    </subcellularLocation>
</comment>
<feature type="signal peptide" evidence="5">
    <location>
        <begin position="1"/>
        <end position="21"/>
    </location>
</feature>
<feature type="domain" description="Interleukin-17 receptor C/E N-terminal" evidence="6">
    <location>
        <begin position="116"/>
        <end position="373"/>
    </location>
</feature>
<dbReference type="Proteomes" id="UP001187415">
    <property type="component" value="Unassembled WGS sequence"/>
</dbReference>
<evidence type="ECO:0000259" key="6">
    <source>
        <dbReference type="Pfam" id="PF15037"/>
    </source>
</evidence>
<proteinExistence type="predicted"/>
<dbReference type="InterPro" id="IPR039465">
    <property type="entry name" value="IL-17_rcpt-like"/>
</dbReference>
<sequence>MILWVVLVMSHCCLRLNGAAAENTALERIEKCATRCSQGLHCKPKPDNLFPPPCQNTPEGLSALTVFRNVSLSTVMSCEGKQKCSLHLRIHTALQISEHIHGVSICTTTAGMMGNCRTVGFRRTSRQTMSGQQVHVENDCTDISPNQQVHITMKTVPNYCDITWKGTYDAPECSSDELRRHVPECITGRISYDADTERKELRVSVSDMLEDHNYYLRLCQKDFICVGTGASKLIKKEEPVKSTILSYTRPLPCLCIEGWSAMVDAPRVQVCPFKDRLEELWFGVNFDPLEQTLSWEPTCPVTATVSLCYKGEDGACVALPHASHNVSREKIIFSKVDPHPQLCMKFTADSQSWTRCPFAEGRFQAWEVVVRRQEGHKEVKVLAQVPASFSVGLCVKSAESAKCQIKETHTVHVEKNKAVALNLTKELFNSCLQVKRLDVNFAVPVIYCLDKCNESSCLRPFLSRQASWDLTWVVLPAAVCLSGVIIVTLVLHVLLTVYQRRKQKRHGSEKQIDPAFDCVVPALQTQTGLHGGILIPDSPQCGNAEKANLISH</sequence>
<evidence type="ECO:0000256" key="2">
    <source>
        <dbReference type="ARBA" id="ARBA00022475"/>
    </source>
</evidence>
<dbReference type="PANTHER" id="PTHR15583">
    <property type="entry name" value="INTERLEUKIN-17 RECEPTOR"/>
    <property type="match status" value="1"/>
</dbReference>
<keyword evidence="8" id="KW-1185">Reference proteome</keyword>
<dbReference type="GO" id="GO:0005886">
    <property type="term" value="C:plasma membrane"/>
    <property type="evidence" value="ECO:0007669"/>
    <property type="project" value="UniProtKB-SubCell"/>
</dbReference>
<evidence type="ECO:0000313" key="8">
    <source>
        <dbReference type="Proteomes" id="UP001187415"/>
    </source>
</evidence>
<keyword evidence="2" id="KW-1003">Cell membrane</keyword>
<dbReference type="PANTHER" id="PTHR15583:SF10">
    <property type="entry name" value="INTERLEUKIN-17 RECEPTOR E-LIKE-RELATED"/>
    <property type="match status" value="1"/>
</dbReference>
<dbReference type="InterPro" id="IPR027841">
    <property type="entry name" value="IL-17_rcpt_C/E_N"/>
</dbReference>
<dbReference type="InterPro" id="IPR038683">
    <property type="entry name" value="IL17RA/B_FnIII-like_1_sf"/>
</dbReference>
<evidence type="ECO:0000256" key="5">
    <source>
        <dbReference type="SAM" id="SignalP"/>
    </source>
</evidence>
<organism evidence="7 8">
    <name type="scientific">Channa striata</name>
    <name type="common">Snakehead murrel</name>
    <name type="synonym">Ophicephalus striatus</name>
    <dbReference type="NCBI Taxonomy" id="64152"/>
    <lineage>
        <taxon>Eukaryota</taxon>
        <taxon>Metazoa</taxon>
        <taxon>Chordata</taxon>
        <taxon>Craniata</taxon>
        <taxon>Vertebrata</taxon>
        <taxon>Euteleostomi</taxon>
        <taxon>Actinopterygii</taxon>
        <taxon>Neopterygii</taxon>
        <taxon>Teleostei</taxon>
        <taxon>Neoteleostei</taxon>
        <taxon>Acanthomorphata</taxon>
        <taxon>Anabantaria</taxon>
        <taxon>Anabantiformes</taxon>
        <taxon>Channoidei</taxon>
        <taxon>Channidae</taxon>
        <taxon>Channa</taxon>
    </lineage>
</organism>
<dbReference type="GO" id="GO:0030368">
    <property type="term" value="F:interleukin-17 receptor activity"/>
    <property type="evidence" value="ECO:0007669"/>
    <property type="project" value="InterPro"/>
</dbReference>
<evidence type="ECO:0000256" key="1">
    <source>
        <dbReference type="ARBA" id="ARBA00004251"/>
    </source>
</evidence>
<evidence type="ECO:0000313" key="7">
    <source>
        <dbReference type="EMBL" id="KAK2858837.1"/>
    </source>
</evidence>
<keyword evidence="4" id="KW-0472">Membrane</keyword>
<feature type="transmembrane region" description="Helical" evidence="4">
    <location>
        <begin position="470"/>
        <end position="495"/>
    </location>
</feature>
<name>A0AA88NJN7_CHASR</name>
<reference evidence="7" key="1">
    <citation type="submission" date="2023-07" db="EMBL/GenBank/DDBJ databases">
        <title>Chromosome-level Genome Assembly of Striped Snakehead (Channa striata).</title>
        <authorList>
            <person name="Liu H."/>
        </authorList>
    </citation>
    <scope>NUCLEOTIDE SEQUENCE</scope>
    <source>
        <strain evidence="7">Gz</strain>
        <tissue evidence="7">Muscle</tissue>
    </source>
</reference>